<dbReference type="GO" id="GO:0005739">
    <property type="term" value="C:mitochondrion"/>
    <property type="evidence" value="ECO:0007669"/>
    <property type="project" value="TreeGrafter"/>
</dbReference>
<proteinExistence type="inferred from homology"/>
<dbReference type="InterPro" id="IPR043132">
    <property type="entry name" value="BCAT-like_C"/>
</dbReference>
<dbReference type="GO" id="GO:0009098">
    <property type="term" value="P:L-leucine biosynthetic process"/>
    <property type="evidence" value="ECO:0007669"/>
    <property type="project" value="TreeGrafter"/>
</dbReference>
<dbReference type="Proteomes" id="UP000558688">
    <property type="component" value="Unassembled WGS sequence"/>
</dbReference>
<dbReference type="GO" id="GO:0009099">
    <property type="term" value="P:L-valine biosynthetic process"/>
    <property type="evidence" value="ECO:0007669"/>
    <property type="project" value="TreeGrafter"/>
</dbReference>
<evidence type="ECO:0008006" key="9">
    <source>
        <dbReference type="Google" id="ProtNLM"/>
    </source>
</evidence>
<comment type="cofactor">
    <cofactor evidence="1">
        <name>pyridoxal 5'-phosphate</name>
        <dbReference type="ChEBI" id="CHEBI:597326"/>
    </cofactor>
</comment>
<evidence type="ECO:0000256" key="2">
    <source>
        <dbReference type="ARBA" id="ARBA00009320"/>
    </source>
</evidence>
<dbReference type="GO" id="GO:0004084">
    <property type="term" value="F:branched-chain-amino-acid transaminase activity"/>
    <property type="evidence" value="ECO:0007669"/>
    <property type="project" value="InterPro"/>
</dbReference>
<evidence type="ECO:0000256" key="4">
    <source>
        <dbReference type="ARBA" id="ARBA00022679"/>
    </source>
</evidence>
<dbReference type="Pfam" id="PF01063">
    <property type="entry name" value="Aminotran_4"/>
    <property type="match status" value="1"/>
</dbReference>
<gene>
    <name evidence="7" type="ORF">FOXYS1_137</name>
</gene>
<keyword evidence="5" id="KW-0663">Pyridoxal phosphate</keyword>
<evidence type="ECO:0000313" key="7">
    <source>
        <dbReference type="EMBL" id="KAF5268943.1"/>
    </source>
</evidence>
<keyword evidence="6" id="KW-0539">Nucleus</keyword>
<evidence type="ECO:0000256" key="6">
    <source>
        <dbReference type="ARBA" id="ARBA00023242"/>
    </source>
</evidence>
<reference evidence="7" key="1">
    <citation type="submission" date="2020-02" db="EMBL/GenBank/DDBJ databases">
        <title>Identification and distribution of gene clusters putatively required for synthesis of sphingolipid metabolism inhibitors in phylogenetically diverse species of the filamentous fungus Fusarium.</title>
        <authorList>
            <person name="Kim H.-S."/>
            <person name="Busman M."/>
            <person name="Brown D.W."/>
            <person name="Divon H."/>
            <person name="Uhlig S."/>
            <person name="Proctor R.H."/>
        </authorList>
    </citation>
    <scope>NUCLEOTIDE SEQUENCE [LARGE SCALE GENOMIC DNA]</scope>
    <source>
        <strain evidence="7">NRRL 39464</strain>
    </source>
</reference>
<dbReference type="Gene3D" id="3.30.470.10">
    <property type="match status" value="1"/>
</dbReference>
<dbReference type="EMBL" id="JAAFOW010000019">
    <property type="protein sequence ID" value="KAF5268943.1"/>
    <property type="molecule type" value="Genomic_DNA"/>
</dbReference>
<comment type="similarity">
    <text evidence="2">Belongs to the class-IV pyridoxal-phosphate-dependent aminotransferase family.</text>
</comment>
<dbReference type="PANTHER" id="PTHR11825:SF69">
    <property type="entry name" value="BRANCHED-CHAIN-AMINO-ACID AMINOTRANSFERASE"/>
    <property type="match status" value="1"/>
</dbReference>
<dbReference type="AlphaFoldDB" id="A0A8H5APY5"/>
<accession>A0A8H5APY5</accession>
<evidence type="ECO:0000256" key="3">
    <source>
        <dbReference type="ARBA" id="ARBA00022576"/>
    </source>
</evidence>
<evidence type="ECO:0000313" key="8">
    <source>
        <dbReference type="Proteomes" id="UP000558688"/>
    </source>
</evidence>
<dbReference type="InterPro" id="IPR005786">
    <property type="entry name" value="B_amino_transII"/>
</dbReference>
<dbReference type="InterPro" id="IPR043131">
    <property type="entry name" value="BCAT-like_N"/>
</dbReference>
<comment type="caution">
    <text evidence="7">The sequence shown here is derived from an EMBL/GenBank/DDBJ whole genome shotgun (WGS) entry which is preliminary data.</text>
</comment>
<dbReference type="SUPFAM" id="SSF56752">
    <property type="entry name" value="D-aminoacid aminotransferase-like PLP-dependent enzymes"/>
    <property type="match status" value="1"/>
</dbReference>
<name>A0A8H5APY5_FUSOX</name>
<organism evidence="7 8">
    <name type="scientific">Fusarium oxysporum</name>
    <name type="common">Fusarium vascular wilt</name>
    <dbReference type="NCBI Taxonomy" id="5507"/>
    <lineage>
        <taxon>Eukaryota</taxon>
        <taxon>Fungi</taxon>
        <taxon>Dikarya</taxon>
        <taxon>Ascomycota</taxon>
        <taxon>Pezizomycotina</taxon>
        <taxon>Sordariomycetes</taxon>
        <taxon>Hypocreomycetidae</taxon>
        <taxon>Hypocreales</taxon>
        <taxon>Nectriaceae</taxon>
        <taxon>Fusarium</taxon>
        <taxon>Fusarium oxysporum species complex</taxon>
    </lineage>
</organism>
<dbReference type="InterPro" id="IPR021858">
    <property type="entry name" value="Fun_TF"/>
</dbReference>
<protein>
    <recommendedName>
        <fullName evidence="9">Branched-chain-amino-acid aminotransferase</fullName>
    </recommendedName>
</protein>
<evidence type="ECO:0000256" key="5">
    <source>
        <dbReference type="ARBA" id="ARBA00022898"/>
    </source>
</evidence>
<dbReference type="InterPro" id="IPR036038">
    <property type="entry name" value="Aminotransferase-like"/>
</dbReference>
<dbReference type="Gene3D" id="3.20.10.10">
    <property type="entry name" value="D-amino Acid Aminotransferase, subunit A, domain 2"/>
    <property type="match status" value="1"/>
</dbReference>
<dbReference type="PANTHER" id="PTHR11825">
    <property type="entry name" value="SUBGROUP IIII AMINOTRANSFERASE"/>
    <property type="match status" value="1"/>
</dbReference>
<keyword evidence="3" id="KW-0032">Aminotransferase</keyword>
<evidence type="ECO:0000256" key="1">
    <source>
        <dbReference type="ARBA" id="ARBA00001933"/>
    </source>
</evidence>
<keyword evidence="4" id="KW-0808">Transferase</keyword>
<dbReference type="InterPro" id="IPR001544">
    <property type="entry name" value="Aminotrans_IV"/>
</dbReference>
<sequence>MGLAALHQRSLLGETNNHHLELEFHTKAVRQLQDFLSSININELRPENETLVEIITCGIALISFEVLRGSATNWQPHLNAMSSIAVMMHNQPPLPQSVDQLPSPLFEGKATAAMAFHLPVLLWMDLLACVATRERPKLPYDEWLGPNCTFQLAHIMGCHNSVMKSIGDLAVLSQWKSASLDGGSLDVEEFQTERQRIEDELENVMDTTPMASMESRGLPSNILTSQAFSHTKSEQRPDQDCVTRIFAAAALSQLAALSTEVLKNISSTVVRRGVSRVILEIKVASQMVSPRQLSWPICVAGCLADQDQQPFFESLLNGVLSEGTGMIGNCGTNSLNYYATQFVTPAYLEEFFAFFIMTTGHLGAQLDASKLELTHAPTSKPVPNPDSPEVATLKDGTDRMIVVSWTSQQGWEAPRVVPYGPVSLMPTASALQYATQCFEGMKVFRGYDGRLRLFRPLYNCERLRNSASRIALPSFDPKELLKLIHRLCALESPKWLPKDKPGAALYIRPTLIRSDPSLGFKAPEEVQLYIFMIYWPSPKTTGLQGTRLLASSESVVRAWPGGTGAAKVGGNYAAALVEHVQAKARGFDQVLWLYGPDRQITEAGAANIFIIWKTTSGSLQMVTSPLDENNLILAGNTRRSIIELSQAMFDSEDAEDGLRCEVLERKITMIEVEEAAHEDRLLSIFSVGTAYWIQETAEINIDGRIISVGLGKRPHVALLRNRMSDIMFGTQESEWADVVLEE</sequence>
<dbReference type="Pfam" id="PF11951">
    <property type="entry name" value="Fungal_trans_2"/>
    <property type="match status" value="1"/>
</dbReference>